<dbReference type="Pfam" id="PF05168">
    <property type="entry name" value="HEPN"/>
    <property type="match status" value="1"/>
</dbReference>
<evidence type="ECO:0000313" key="2">
    <source>
        <dbReference type="Proteomes" id="UP000515135"/>
    </source>
</evidence>
<dbReference type="Gene3D" id="1.20.120.330">
    <property type="entry name" value="Nucleotidyltransferases domain 2"/>
    <property type="match status" value="1"/>
</dbReference>
<evidence type="ECO:0000313" key="3">
    <source>
        <dbReference type="RefSeq" id="XP_019617871.1"/>
    </source>
</evidence>
<protein>
    <submittedName>
        <fullName evidence="3">Sacsin-like</fullName>
    </submittedName>
</protein>
<keyword evidence="2" id="KW-1185">Reference proteome</keyword>
<dbReference type="Pfam" id="PF25794">
    <property type="entry name" value="SACS"/>
    <property type="match status" value="3"/>
</dbReference>
<dbReference type="OrthoDB" id="1262810at2759"/>
<dbReference type="PROSITE" id="PS50910">
    <property type="entry name" value="HEPN"/>
    <property type="match status" value="1"/>
</dbReference>
<gene>
    <name evidence="3" type="primary">LOC109465164</name>
</gene>
<dbReference type="Proteomes" id="UP000515135">
    <property type="component" value="Unplaced"/>
</dbReference>
<dbReference type="InterPro" id="IPR036869">
    <property type="entry name" value="J_dom_sf"/>
</dbReference>
<dbReference type="InterPro" id="IPR036890">
    <property type="entry name" value="HATPase_C_sf"/>
</dbReference>
<accession>A0A6P4YL62</accession>
<dbReference type="CDD" id="cd06257">
    <property type="entry name" value="DnaJ"/>
    <property type="match status" value="1"/>
</dbReference>
<dbReference type="RefSeq" id="XP_019617871.1">
    <property type="nucleotide sequence ID" value="XM_019762312.1"/>
</dbReference>
<proteinExistence type="predicted"/>
<evidence type="ECO:0000259" key="1">
    <source>
        <dbReference type="PROSITE" id="PS50910"/>
    </source>
</evidence>
<dbReference type="InterPro" id="IPR001623">
    <property type="entry name" value="DnaJ_domain"/>
</dbReference>
<dbReference type="InterPro" id="IPR007842">
    <property type="entry name" value="HEPN_dom"/>
</dbReference>
<organism evidence="2 3">
    <name type="scientific">Branchiostoma belcheri</name>
    <name type="common">Amphioxus</name>
    <dbReference type="NCBI Taxonomy" id="7741"/>
    <lineage>
        <taxon>Eukaryota</taxon>
        <taxon>Metazoa</taxon>
        <taxon>Chordata</taxon>
        <taxon>Cephalochordata</taxon>
        <taxon>Leptocardii</taxon>
        <taxon>Amphioxiformes</taxon>
        <taxon>Branchiostomatidae</taxon>
        <taxon>Branchiostoma</taxon>
    </lineage>
</organism>
<dbReference type="NCBIfam" id="NF047352">
    <property type="entry name" value="P_loop_sacsin"/>
    <property type="match status" value="3"/>
</dbReference>
<dbReference type="SUPFAM" id="SSF46565">
    <property type="entry name" value="Chaperone J-domain"/>
    <property type="match status" value="1"/>
</dbReference>
<reference evidence="3" key="1">
    <citation type="submission" date="2025-08" db="UniProtKB">
        <authorList>
            <consortium name="RefSeq"/>
        </authorList>
    </citation>
    <scope>IDENTIFICATION</scope>
    <source>
        <tissue evidence="3">Gonad</tissue>
    </source>
</reference>
<feature type="domain" description="HEPN" evidence="1">
    <location>
        <begin position="4301"/>
        <end position="4424"/>
    </location>
</feature>
<sequence length="4433" mass="498281">MADSHEFGQSTPPLYEYIQEILNRYPDGGQILKELIQNAEDAGASEVRFLYDRTQYGTRTLHSPKLARYQGPALCAYNDARFTEQDWKNLQKTSRSAKKADPMKIGRFGQGFNSVYHLTDLPMILSGYYVAISDPQEDIFIVKGRTQGGRRWHLQKHAEEIQSLQDQFSPFKNLFEFEGAEDPFKTGFFNGTIFRFPLRQKQSKISATLYDDGKIVDLFDSFKSDGDIVLLFLHHVRSVKLMTREESGQRVPKYCVSMSISSEQEGASSFHAAVEEALKVPIEDRDTVVSTCRFSMTVGDIPTQDWLVTSYVKGRGISEEAQKLSAELSLLPWVGVAMPMAAGGGRKFAGRTFCCLPLPAEPELSTGLPVHVHGFFGVSDNRRSLKWTGTDQKSDSAARWNEVLVREILPSAYCRLVTDATHCCDKDALYRALPEMHSTAQHWREALKPFFNIVLNQKVVWTPVPENRGRWITPRDAVFNRTSVPTAVLEYLVGAGLDVVTLSNYKHVMQAVDHTFSRSSLKEVTPELLRTPMKTTGVQNGSRKQKLAWLQYALDDKKYDAMEGIELLPLADKTFTTFSTKEDKTIFIESEEHPRTLLPGLSGRFLDTDINKPTLHHLQKAATEAEGKAQLQQPSADWLPQLWQYLQAHFADDLSPFVGLPILPVVGTNATTLVRLEQPSTVIRPKYGETTVPDVIKSLVCDVGATVLEDAPPYLSHPKLEEFIHRCTPAGLLRLLIAVGEDKVIPKVDALSAEAKGALRAFFSKGDDLHAKERSLLAKLPIFEAVDDTNLKASYLAALDPGGTTRQIAPDLTTDPLPKGLSFPTTLIVTKDLESQALGRLLGLQNLSTTELMAGMIEKARRGDYSTEQTDSLMLWVLRSLHTLRSKDPSIIEKIQTLAFVTTNSNTKDKVAPTELFSPEAADSDVLLGEPVFPGPPYADRDILTSLLVLGMRQKVSAQDILGSAKNVQAFYDSGKLTLPDAKRKAAAIMSVLDHVMLTTLVNGVLLKTALMDVSFLPVCSERPKSYLPGLQWYPEANSTAFVSPRDARGSECAELVGATMPIVDDGRTSVDFISAFGWDKGRLPIEKVVGQLETVCRHYKESTRPDKHRVVQMLTEIYQYIDARLKAGETVAIQLLSSPGFLPWIWQGDGLAAPNAVALTSQFNINLAPYRFILPEEFSKFKHMFSKAGVKESLDQTDLVEMLYEINQQEPKMPTELERDLKLSVDIIGWLVHHLDPSILEEVRDKILVPIATKDSSRLVLEPVSACTYNDESWSDAQEILDDDADGEFKLLHELIPLDTARRLEVPSLSQRVVNAEEFGFDQCGQYEKVTQRLKNILNDYPEGAGIFKELIQNADDAGATEVKFLVDWRKNEDSREGLIDQGMEVCHGPALWAYNNATFREEDFKNIQNLGGQTKLEALEKVGRFGVGFNSVYHVTDVPSFVSGSRVVFFDPHATHLSKHIKDKSKPGIGLDLQKNKRLARFKNQFKPFQGVFGYSSSSPYHGTLFRLPLRTPQEAAVSEISKVSYSEPSNENMESLLESFKKGLKPLLLFTQNVRQVTMYTLDESEDPSSMLEKFHVSKSPVEYLRKMQIQSPSHSRRLTYPFQIQSNCLLATSEFMKRQGTNSTKECPETSMVVKVTRREVEGNDVSEEWIISSCMGTSTSLQLALDERGKMAGLVPCGGVAALLKSSDGSNQDASMNSRPPNGEAFCFLPLSIPTGLPVHVNGSFAVASNRRGLWEETSTDRDDLKVQWNKALMEDAVCKAYITMLLDISDMAKKGVLLTPYQYYSFWPNPLHITGNTHYSVLVKAFYAALSSSGTLPPLFESGGQWLSFTSAVFLDPEMNFKSGENVPAKKALQQCLPDHTVVEVPEWARQGFEQAGCAKLLSEHTYREERFYRKLFFPRIHELSGKIRDPLMLRILGRENGEYNEIIRTTACIPTSPRGQELSRPGDLIHPDGKLSAMFLSEDQRFPHGSKDTYLKPSRLQVLTELGMCKDDAPWDVVIERAESVAPLNKVNPNASRKRIVALLDFIVGKTKEKRDKKGQKGQQQQAGKHLSTIPFLPVMQKPREWPFGWKGSDYPADALLYAAELQPSKNHEIAGVSCPIMCSRIVTAKKGKHSSTYTVPTNLSSFLGLEDKSPNLSETLANLMAIIAVDMKTLSKEGLDCTKQSYLKTCQHLQNLCKGSKDNENEIGTRLYKTPFIMIMSQTTKRFLLPSDVSFDLKFTCAPYLYRVPDELATELRHLLSVCKVKTAFEACDFLRALDHLKEDRGNKRLKSHEVNLALQLLKVASDQEKGDIQKHSLWIPDETGVLRRPSDVCYNDCAWIKQRECMVFCHKGMTRDLAVDKLGVKPVRHKSLEAYSHNLSYFGTDFGQVEQLTNRIKNLLNAYPFGKEILKELLQNADDAGATEIHFVFDKRHHGTQYIFDDTWKDLQGPALCVYNNRPFTEEDLTGIQNLGKGSKGHDPVKTGKYGVGFNAVYHLTDCPSFMTGRDTLCVFDPQLRFVPGARQECPGRMLRDIDADLREQYKDVFGCYLKDRPAFSSPDSTVFRFPLRTATMAEGSEISNEEVTEEKITDLIDTFKKESFEVLLFLNSVEKIKISIIETDGTSSEFYHAEALISEEAKQDRRKFADYVAECAHSKEPLHAMPTHHVTYNLDLRDNSQHQESWIVHQRIGFEDKDIPNSIKEARASNELGLLPRGGTAICHSGCKLPHLSKAHHQSKSDQKCYHTGPKRAFCFLPLPIETRLPVHVNGHFALDDARRNLWRDENGSGMKSDWNKTLIREVIAPAYAAVLDVKRAAEFEEEQKPSSAPKARDIYKSLESYHSLFPSVSKTTGGWKDLSIAFYQHIDRKHLRLLPVFRSTADDCRPNDGEPGSSSHHQMTLEWLPPTGAGKDEAFFNTLTYKDAGGTESDKKRRKQVLENSLLALGFNLLASPTGILCAFQQAEVDVKGVKPESVVDFLQTYKDDKPLCRIGASLPAPVSSTSFKEPDNLQVVLHYCLSAKKHALHGLPLLLTADNIMRVFDVSCPVFATKYADLVPSAPHLFVDLSCLSDLPRQDTDKSVLPFNIEALCDLLPRELNESVFRQGNTVEWNQSPPQCWIYLFWQFLDQEMLKKKSETIKTLFGNWAVLPACTHSLKMGRHGDSTYDISKIPMVQPGKPYMVPLCKAHTVVTFDVGASSSQQIKVAKAMRKLHCLELNIHSLRGPPDRQFNAKPTQFARRFVSSLTNHVGILRVLTSLFDAQRATTSTPIDSDDATELLKYFEEEVDKLKAEEANLDMLRSLPLYKTIHKKLISLTDISQCHVLPVGIPTADMDEWIKRSDAVFLEKIHKLVRLHKALGCSGITDAEVYQQYIFPNMDHLSDDAVKVHLEYLRKMLIGLDTVGKHEQTKKSLLASLRYLRIIPSQGGRRPVSDFYDDAHPVFSVMVSDENFLPEYYRKDMLKWKQFLVEIGLIHKVTNQMFLQYAREVEHQAKVTRSEESRLAEKSDVLVRHFFTMESVRDFDSERGFIEDVSGIRFIAPVKARSSLVKLHSQYGANGDVLPFVCFKDSVAVPEDRQELCWTRANILPDSVTHELYYRYRGDTEALSRRLGIQKLPSMDTVTDHVSCLCQHLAQQKANETEEGANSLSACRALWKVMLQVYAFLSVKPSYGDWLKEKLGNVPCMVVEEGRRLVQPEQVAINLDQGDEIRPYLYGMPIELGRYHKLFVSIGAAEKPTPMQYAKILEALYVSSRGEPLNPNEKKATYSALFGMFRCLRSESSIQFGQGQPSKTREVEDSFHKLQCLYLPSRESRLLKSTDLVFDDTPQFTDRVKGGFNYPILVRLEHCRLFADEHELISRLPSHLRPKNLSSLVQEQLCDEDEQMSCVAGTNCVLESRLASLFLSTYFRHAIVRLAKHAFERCDDKKVITAVEKFVSSVTVCCKRELVTRLVYKESQEGIEGSEGTSYCFIKDSTLYVAHTDAGSEEYESFLCDLTEVINDGLGRPLVNLVHLVMVLNVKDPSDIPKKLDRAKIKRYTSGEQDDSPLPTLGTPIPEIYHHLLTSNPAHFFTPGDYVGFEVYDPDLESDSEEEEDGYTMTFLYAQVIKEAPTDTELKFGLGREYVIDVGYTKTVSAADLYKFCRPNVPGPLVPYEGETDQEDTPAAKLPQSLEDATEEVSSILEEAWKLPEAERKKVVRRLYLQWHPDKNPDNVELATEVTKHILAEISRLEKGLPRRTRGGAGSTDDFDFGGSSFSSSFNRWNAYAGYHRHQREQFHERYRAGDFSGWRTGSGQWVPPRSDGGGIPNPREAARWHRQAAADLQAARGNLNGPDASYEWTCLMCHQAAEKALKAVQLGKFGRYDMIHQIGGMGRALEASCGGKLAGVGDAAMELSSLGSHLGCDDVYLRARYPNLHPAPRVPHDAFTRQHAETAVRLAQTILDRTEDALN</sequence>
<dbReference type="GeneID" id="109465164"/>
<dbReference type="KEGG" id="bbel:109465164"/>
<dbReference type="SMART" id="SM00748">
    <property type="entry name" value="HEPN"/>
    <property type="match status" value="1"/>
</dbReference>
<dbReference type="InterPro" id="IPR058210">
    <property type="entry name" value="SACS/Nov_dom"/>
</dbReference>
<dbReference type="SUPFAM" id="SSF81593">
    <property type="entry name" value="Nucleotidyltransferase substrate binding subunit/domain"/>
    <property type="match status" value="1"/>
</dbReference>
<dbReference type="SUPFAM" id="SSF55874">
    <property type="entry name" value="ATPase domain of HSP90 chaperone/DNA topoisomerase II/histidine kinase"/>
    <property type="match status" value="3"/>
</dbReference>
<dbReference type="InterPro" id="IPR052972">
    <property type="entry name" value="Sacsin_chaperone_reg"/>
</dbReference>
<name>A0A6P4YL62_BRABE</name>
<dbReference type="PANTHER" id="PTHR15600">
    <property type="entry name" value="SACSIN"/>
    <property type="match status" value="1"/>
</dbReference>
<dbReference type="PANTHER" id="PTHR15600:SF42">
    <property type="entry name" value="SACSIN"/>
    <property type="match status" value="1"/>
</dbReference>
<dbReference type="Gene3D" id="1.10.287.110">
    <property type="entry name" value="DnaJ domain"/>
    <property type="match status" value="1"/>
</dbReference>
<dbReference type="GO" id="GO:0030544">
    <property type="term" value="F:Hsp70 protein binding"/>
    <property type="evidence" value="ECO:0007669"/>
    <property type="project" value="TreeGrafter"/>
</dbReference>